<reference evidence="4" key="2">
    <citation type="submission" date="2019-09" db="UniProtKB">
        <authorList>
            <consortium name="WormBaseParasite"/>
        </authorList>
    </citation>
    <scope>IDENTIFICATION</scope>
</reference>
<feature type="transmembrane region" description="Helical" evidence="1">
    <location>
        <begin position="54"/>
        <end position="70"/>
    </location>
</feature>
<evidence type="ECO:0000313" key="3">
    <source>
        <dbReference type="Proteomes" id="UP000050761"/>
    </source>
</evidence>
<gene>
    <name evidence="2" type="ORF">HPBE_LOCUS16363</name>
</gene>
<protein>
    <submittedName>
        <fullName evidence="4">Secreted protein</fullName>
    </submittedName>
</protein>
<accession>A0A3P8EAF1</accession>
<proteinExistence type="predicted"/>
<dbReference type="Proteomes" id="UP000050761">
    <property type="component" value="Unassembled WGS sequence"/>
</dbReference>
<keyword evidence="3" id="KW-1185">Reference proteome</keyword>
<dbReference type="EMBL" id="UZAH01029379">
    <property type="protein sequence ID" value="VDP05733.1"/>
    <property type="molecule type" value="Genomic_DNA"/>
</dbReference>
<accession>A0A183G4C9</accession>
<name>A0A183G4C9_HELPZ</name>
<sequence>MLLTPSVTAAGVVFSLFGGHYTLASGWLAVGVVPGSTSQKKKKQKQKTSRRTNTLLLFAAAAAASSYSITDRTWPGAEAAGCSEGPRSFVRRTSSLPANHRLRASEVVIVGTLLRRASSS</sequence>
<organism evidence="3 4">
    <name type="scientific">Heligmosomoides polygyrus</name>
    <name type="common">Parasitic roundworm</name>
    <dbReference type="NCBI Taxonomy" id="6339"/>
    <lineage>
        <taxon>Eukaryota</taxon>
        <taxon>Metazoa</taxon>
        <taxon>Ecdysozoa</taxon>
        <taxon>Nematoda</taxon>
        <taxon>Chromadorea</taxon>
        <taxon>Rhabditida</taxon>
        <taxon>Rhabditina</taxon>
        <taxon>Rhabditomorpha</taxon>
        <taxon>Strongyloidea</taxon>
        <taxon>Heligmosomidae</taxon>
        <taxon>Heligmosomoides</taxon>
    </lineage>
</organism>
<keyword evidence="1" id="KW-1133">Transmembrane helix</keyword>
<dbReference type="WBParaSite" id="HPBE_0001636401-mRNA-1">
    <property type="protein sequence ID" value="HPBE_0001636401-mRNA-1"/>
    <property type="gene ID" value="HPBE_0001636401"/>
</dbReference>
<feature type="transmembrane region" description="Helical" evidence="1">
    <location>
        <begin position="12"/>
        <end position="33"/>
    </location>
</feature>
<evidence type="ECO:0000313" key="2">
    <source>
        <dbReference type="EMBL" id="VDP05733.1"/>
    </source>
</evidence>
<dbReference type="AlphaFoldDB" id="A0A183G4C9"/>
<reference evidence="2 3" key="1">
    <citation type="submission" date="2018-11" db="EMBL/GenBank/DDBJ databases">
        <authorList>
            <consortium name="Pathogen Informatics"/>
        </authorList>
    </citation>
    <scope>NUCLEOTIDE SEQUENCE [LARGE SCALE GENOMIC DNA]</scope>
</reference>
<keyword evidence="1" id="KW-0812">Transmembrane</keyword>
<evidence type="ECO:0000256" key="1">
    <source>
        <dbReference type="SAM" id="Phobius"/>
    </source>
</evidence>
<evidence type="ECO:0000313" key="4">
    <source>
        <dbReference type="WBParaSite" id="HPBE_0001636401-mRNA-1"/>
    </source>
</evidence>
<keyword evidence="1" id="KW-0472">Membrane</keyword>